<evidence type="ECO:0000256" key="1">
    <source>
        <dbReference type="SAM" id="MobiDB-lite"/>
    </source>
</evidence>
<evidence type="ECO:0000259" key="2">
    <source>
        <dbReference type="PROSITE" id="PS50076"/>
    </source>
</evidence>
<dbReference type="AlphaFoldDB" id="A0AAD4TJI9"/>
<accession>A0AAD4TJI9</accession>
<feature type="region of interest" description="Disordered" evidence="1">
    <location>
        <begin position="64"/>
        <end position="86"/>
    </location>
</feature>
<dbReference type="CDD" id="cd06257">
    <property type="entry name" value="DnaJ"/>
    <property type="match status" value="1"/>
</dbReference>
<name>A0AAD4TJI9_9MAGN</name>
<dbReference type="PANTHER" id="PTHR45376">
    <property type="entry name" value="CHAPERONE DNAJ-DOMAIN SUPERFAMILY PROTEIN-RELATED"/>
    <property type="match status" value="1"/>
</dbReference>
<gene>
    <name evidence="3" type="ORF">MKW98_018844</name>
</gene>
<reference evidence="3" key="1">
    <citation type="submission" date="2022-04" db="EMBL/GenBank/DDBJ databases">
        <title>A functionally conserved STORR gene fusion in Papaver species that diverged 16.8 million years ago.</title>
        <authorList>
            <person name="Catania T."/>
        </authorList>
    </citation>
    <scope>NUCLEOTIDE SEQUENCE</scope>
    <source>
        <strain evidence="3">S-188037</strain>
    </source>
</reference>
<feature type="compositionally biased region" description="Basic residues" evidence="1">
    <location>
        <begin position="77"/>
        <end position="86"/>
    </location>
</feature>
<evidence type="ECO:0000313" key="4">
    <source>
        <dbReference type="Proteomes" id="UP001202328"/>
    </source>
</evidence>
<dbReference type="Pfam" id="PF00226">
    <property type="entry name" value="DnaJ"/>
    <property type="match status" value="1"/>
</dbReference>
<dbReference type="SMART" id="SM00271">
    <property type="entry name" value="DnaJ"/>
    <property type="match status" value="1"/>
</dbReference>
<sequence length="274" mass="31208">MQQGLVFFFVNESEKAWVSTSCFRKMTTAMKAGSFQISSISYATSTILKAAFFHSTPVSNRKRRTSWGFGGGGASKGSRKRPKNYTKRFGKMHAKETLLRNASAFAECLFQSWRDDDESQPSSSEGNSWFKRYWPKEPKKNSTGSQGSRWETYRGRRGVFQFCDASDEEVETKFRSAFHSRSSQNTRYRFEDDYETYEDFSDSSNSSASDLASDRLALGLSAFGPLKLDDVKNAYRSCALRWHPDRHQGCSKDLAEEKFKLCSAAYQSLCDKLN</sequence>
<dbReference type="PROSITE" id="PS50076">
    <property type="entry name" value="DNAJ_2"/>
    <property type="match status" value="1"/>
</dbReference>
<dbReference type="InterPro" id="IPR036869">
    <property type="entry name" value="J_dom_sf"/>
</dbReference>
<dbReference type="Gene3D" id="1.10.287.110">
    <property type="entry name" value="DnaJ domain"/>
    <property type="match status" value="1"/>
</dbReference>
<feature type="domain" description="J" evidence="2">
    <location>
        <begin position="213"/>
        <end position="274"/>
    </location>
</feature>
<evidence type="ECO:0000313" key="3">
    <source>
        <dbReference type="EMBL" id="KAI3959744.1"/>
    </source>
</evidence>
<dbReference type="InterPro" id="IPR001623">
    <property type="entry name" value="DnaJ_domain"/>
</dbReference>
<proteinExistence type="predicted"/>
<dbReference type="PANTHER" id="PTHR45376:SF1">
    <property type="entry name" value="CHAPERONE DNAJ-DOMAIN SUPERFAMILY PROTEIN-RELATED"/>
    <property type="match status" value="1"/>
</dbReference>
<keyword evidence="4" id="KW-1185">Reference proteome</keyword>
<dbReference type="EMBL" id="JAJJMB010000989">
    <property type="protein sequence ID" value="KAI3959744.1"/>
    <property type="molecule type" value="Genomic_DNA"/>
</dbReference>
<organism evidence="3 4">
    <name type="scientific">Papaver atlanticum</name>
    <dbReference type="NCBI Taxonomy" id="357466"/>
    <lineage>
        <taxon>Eukaryota</taxon>
        <taxon>Viridiplantae</taxon>
        <taxon>Streptophyta</taxon>
        <taxon>Embryophyta</taxon>
        <taxon>Tracheophyta</taxon>
        <taxon>Spermatophyta</taxon>
        <taxon>Magnoliopsida</taxon>
        <taxon>Ranunculales</taxon>
        <taxon>Papaveraceae</taxon>
        <taxon>Papaveroideae</taxon>
        <taxon>Papaver</taxon>
    </lineage>
</organism>
<comment type="caution">
    <text evidence="3">The sequence shown here is derived from an EMBL/GenBank/DDBJ whole genome shotgun (WGS) entry which is preliminary data.</text>
</comment>
<dbReference type="SUPFAM" id="SSF46565">
    <property type="entry name" value="Chaperone J-domain"/>
    <property type="match status" value="1"/>
</dbReference>
<dbReference type="Proteomes" id="UP001202328">
    <property type="component" value="Unassembled WGS sequence"/>
</dbReference>
<protein>
    <recommendedName>
        <fullName evidence="2">J domain-containing protein</fullName>
    </recommendedName>
</protein>